<dbReference type="RefSeq" id="WP_048921652.1">
    <property type="nucleotide sequence ID" value="NZ_CP010777.1"/>
</dbReference>
<feature type="transmembrane region" description="Helical" evidence="9">
    <location>
        <begin position="58"/>
        <end position="77"/>
    </location>
</feature>
<evidence type="ECO:0000256" key="6">
    <source>
        <dbReference type="ARBA" id="ARBA00022692"/>
    </source>
</evidence>
<keyword evidence="8 9" id="KW-0472">Membrane</keyword>
<dbReference type="PRINTS" id="PR00164">
    <property type="entry name" value="ABC2TRNSPORT"/>
</dbReference>
<dbReference type="PANTHER" id="PTHR30413">
    <property type="entry name" value="INNER MEMBRANE TRANSPORT PERMEASE"/>
    <property type="match status" value="1"/>
</dbReference>
<comment type="subcellular location">
    <subcellularLocation>
        <location evidence="1">Cell inner membrane</location>
        <topology evidence="1">Multi-pass membrane protein</topology>
    </subcellularLocation>
    <subcellularLocation>
        <location evidence="9">Cell membrane</location>
        <topology evidence="9">Multi-pass membrane protein</topology>
    </subcellularLocation>
</comment>
<feature type="transmembrane region" description="Helical" evidence="9">
    <location>
        <begin position="89"/>
        <end position="109"/>
    </location>
</feature>
<gene>
    <name evidence="11" type="ORF">TH63_14995</name>
</gene>
<feature type="domain" description="ABC transmembrane type-2" evidence="10">
    <location>
        <begin position="55"/>
        <end position="281"/>
    </location>
</feature>
<dbReference type="GO" id="GO:0043190">
    <property type="term" value="C:ATP-binding cassette (ABC) transporter complex"/>
    <property type="evidence" value="ECO:0007669"/>
    <property type="project" value="InterPro"/>
</dbReference>
<name>A0A0H4W872_9BACT</name>
<dbReference type="KEGG" id="ruf:TH63_14995"/>
<evidence type="ECO:0000256" key="4">
    <source>
        <dbReference type="ARBA" id="ARBA00022475"/>
    </source>
</evidence>
<keyword evidence="12" id="KW-1185">Reference proteome</keyword>
<dbReference type="STRING" id="1379910.TH63_14995"/>
<evidence type="ECO:0000313" key="11">
    <source>
        <dbReference type="EMBL" id="AKQ46636.1"/>
    </source>
</evidence>
<dbReference type="OrthoDB" id="9786910at2"/>
<dbReference type="PANTHER" id="PTHR30413:SF8">
    <property type="entry name" value="TRANSPORT PERMEASE PROTEIN"/>
    <property type="match status" value="1"/>
</dbReference>
<accession>A0A0H4W872</accession>
<feature type="transmembrane region" description="Helical" evidence="9">
    <location>
        <begin position="256"/>
        <end position="278"/>
    </location>
</feature>
<dbReference type="InterPro" id="IPR000412">
    <property type="entry name" value="ABC_2_transport"/>
</dbReference>
<evidence type="ECO:0000256" key="8">
    <source>
        <dbReference type="ARBA" id="ARBA00023136"/>
    </source>
</evidence>
<keyword evidence="4 9" id="KW-1003">Cell membrane</keyword>
<dbReference type="AlphaFoldDB" id="A0A0H4W872"/>
<dbReference type="InterPro" id="IPR047817">
    <property type="entry name" value="ABC2_TM_bact-type"/>
</dbReference>
<dbReference type="GO" id="GO:0140359">
    <property type="term" value="F:ABC-type transporter activity"/>
    <property type="evidence" value="ECO:0007669"/>
    <property type="project" value="InterPro"/>
</dbReference>
<comment type="similarity">
    <text evidence="2 9">Belongs to the ABC-2 integral membrane protein family.</text>
</comment>
<evidence type="ECO:0000259" key="10">
    <source>
        <dbReference type="PROSITE" id="PS51012"/>
    </source>
</evidence>
<reference evidence="11 12" key="1">
    <citation type="submission" date="2015-01" db="EMBL/GenBank/DDBJ databases">
        <title>Rufibacter sp./DG31D/ whole genome sequencing.</title>
        <authorList>
            <person name="Kim M.K."/>
            <person name="Srinivasan S."/>
            <person name="Lee J.-J."/>
        </authorList>
    </citation>
    <scope>NUCLEOTIDE SEQUENCE [LARGE SCALE GENOMIC DNA]</scope>
    <source>
        <strain evidence="11 12">DG31D</strain>
    </source>
</reference>
<feature type="transmembrane region" description="Helical" evidence="9">
    <location>
        <begin position="201"/>
        <end position="220"/>
    </location>
</feature>
<keyword evidence="5" id="KW-0997">Cell inner membrane</keyword>
<keyword evidence="3 9" id="KW-0813">Transport</keyword>
<keyword evidence="6 9" id="KW-0812">Transmembrane</keyword>
<dbReference type="PROSITE" id="PS51012">
    <property type="entry name" value="ABC_TM2"/>
    <property type="match status" value="1"/>
</dbReference>
<dbReference type="Proteomes" id="UP000036458">
    <property type="component" value="Chromosome"/>
</dbReference>
<evidence type="ECO:0000256" key="7">
    <source>
        <dbReference type="ARBA" id="ARBA00022989"/>
    </source>
</evidence>
<dbReference type="PATRIC" id="fig|1379910.4.peg.3269"/>
<feature type="transmembrane region" description="Helical" evidence="9">
    <location>
        <begin position="170"/>
        <end position="195"/>
    </location>
</feature>
<evidence type="ECO:0000313" key="12">
    <source>
        <dbReference type="Proteomes" id="UP000036458"/>
    </source>
</evidence>
<sequence>MEYPSSQDSDKEWTLIIKPQVSWFKLDLQEVWRYRDLVVMFVKRDFVAIYKQTILGPLWYLLQPALTTIMFILVFGKMAGIPTDGVPPAVFYLSGLVLWNFFSSCINNISVTFSANAGLFGKVYFPRLIVPIASTISALISFSIQFVLLLMVVAYFAIVQDYSIQISGALLLIPLVLLLVGTLGLGLGVIVSSLTAKYRDLTYLVSFGVQLLMYATPIIYPLSFLSGKYKPLILFNPLSSFVELFRYALLGVGEWNIWYIGYSVFFTAMTLLGGILIFNRVEKSFVDVI</sequence>
<protein>
    <recommendedName>
        <fullName evidence="9">Transport permease protein</fullName>
    </recommendedName>
</protein>
<dbReference type="InterPro" id="IPR013525">
    <property type="entry name" value="ABC2_TM"/>
</dbReference>
<proteinExistence type="inferred from homology"/>
<evidence type="ECO:0000256" key="3">
    <source>
        <dbReference type="ARBA" id="ARBA00022448"/>
    </source>
</evidence>
<feature type="transmembrane region" description="Helical" evidence="9">
    <location>
        <begin position="129"/>
        <end position="158"/>
    </location>
</feature>
<dbReference type="Pfam" id="PF01061">
    <property type="entry name" value="ABC2_membrane"/>
    <property type="match status" value="1"/>
</dbReference>
<evidence type="ECO:0000256" key="9">
    <source>
        <dbReference type="RuleBase" id="RU361157"/>
    </source>
</evidence>
<evidence type="ECO:0000256" key="5">
    <source>
        <dbReference type="ARBA" id="ARBA00022519"/>
    </source>
</evidence>
<dbReference type="EMBL" id="CP010777">
    <property type="protein sequence ID" value="AKQ46636.1"/>
    <property type="molecule type" value="Genomic_DNA"/>
</dbReference>
<evidence type="ECO:0000256" key="2">
    <source>
        <dbReference type="ARBA" id="ARBA00007783"/>
    </source>
</evidence>
<evidence type="ECO:0000256" key="1">
    <source>
        <dbReference type="ARBA" id="ARBA00004429"/>
    </source>
</evidence>
<organism evidence="11 12">
    <name type="scientific">Rufibacter radiotolerans</name>
    <dbReference type="NCBI Taxonomy" id="1379910"/>
    <lineage>
        <taxon>Bacteria</taxon>
        <taxon>Pseudomonadati</taxon>
        <taxon>Bacteroidota</taxon>
        <taxon>Cytophagia</taxon>
        <taxon>Cytophagales</taxon>
        <taxon>Hymenobacteraceae</taxon>
        <taxon>Rufibacter</taxon>
    </lineage>
</organism>
<keyword evidence="7 9" id="KW-1133">Transmembrane helix</keyword>
<dbReference type="GO" id="GO:0015920">
    <property type="term" value="P:lipopolysaccharide transport"/>
    <property type="evidence" value="ECO:0007669"/>
    <property type="project" value="TreeGrafter"/>
</dbReference>